<sequence>MSTEKQGVGSGPLEGVLVLDLSRALAGPYCTMVLGDLGATVLKAEVPGRGDDSRGYLPLEDGQSGYFATFNRNKRSFTLNLRAPEGQDLCRRLARRADVLVENFSPGTMEGWGLGHEALREENPRLVYCSISGFGQTGPESSKLAFDITAQARGGLMGLTGFPDAPPTRVGSSLGDIATGMFAANAVCAALYRRSVTGRGDRLDLAMVDSVFAILENALVRAQLEPLPPGRMGSAHASAAPYDVYPTADGWLVLGCATRPTWERLCAVMERPDLADHPLFATNEARIAHLVELTETLSAWTRTLPTDEAVALLEASQVPAAPVRGVAELLGDKQLAARDMLVPSSLPGGREVLLPGCPMHFAENPSGIRLAPPLLGEHNDLVHRELLGLSEGEIETLKGKGIL</sequence>
<dbReference type="EMBL" id="CM001022">
    <property type="protein sequence ID" value="EFQ22928.1"/>
    <property type="molecule type" value="Genomic_DNA"/>
</dbReference>
<dbReference type="PANTHER" id="PTHR48207:SF3">
    <property type="entry name" value="SUCCINATE--HYDROXYMETHYLGLUTARATE COA-TRANSFERASE"/>
    <property type="match status" value="1"/>
</dbReference>
<dbReference type="HOGENOM" id="CLU_033975_0_0_0"/>
<dbReference type="PaxDb" id="584708-Apau_0494"/>
<name>E3CZZ6_9BACT</name>
<organism evidence="2 3">
    <name type="scientific">Aminomonas paucivorans DSM 12260</name>
    <dbReference type="NCBI Taxonomy" id="584708"/>
    <lineage>
        <taxon>Bacteria</taxon>
        <taxon>Thermotogati</taxon>
        <taxon>Synergistota</taxon>
        <taxon>Synergistia</taxon>
        <taxon>Synergistales</taxon>
        <taxon>Synergistaceae</taxon>
        <taxon>Aminomonas</taxon>
    </lineage>
</organism>
<evidence type="ECO:0000313" key="2">
    <source>
        <dbReference type="EMBL" id="EFQ22928.1"/>
    </source>
</evidence>
<dbReference type="Gene3D" id="3.40.50.10540">
    <property type="entry name" value="Crotonobetainyl-coa:carnitine coa-transferase, domain 1"/>
    <property type="match status" value="1"/>
</dbReference>
<dbReference type="PANTHER" id="PTHR48207">
    <property type="entry name" value="SUCCINATE--HYDROXYMETHYLGLUTARATE COA-TRANSFERASE"/>
    <property type="match status" value="1"/>
</dbReference>
<dbReference type="eggNOG" id="COG1804">
    <property type="taxonomic scope" value="Bacteria"/>
</dbReference>
<dbReference type="InterPro" id="IPR050483">
    <property type="entry name" value="CoA-transferase_III_domain"/>
</dbReference>
<dbReference type="Gene3D" id="3.30.1540.10">
    <property type="entry name" value="formyl-coa transferase, domain 3"/>
    <property type="match status" value="1"/>
</dbReference>
<dbReference type="STRING" id="584708.Apau_0494"/>
<dbReference type="Pfam" id="PF02515">
    <property type="entry name" value="CoA_transf_3"/>
    <property type="match status" value="1"/>
</dbReference>
<protein>
    <submittedName>
        <fullName evidence="2">L-carnitine dehydratase/bile acid-inducible protein F</fullName>
    </submittedName>
</protein>
<gene>
    <name evidence="2" type="ORF">Apau_0494</name>
</gene>
<dbReference type="RefSeq" id="WP_006300082.1">
    <property type="nucleotide sequence ID" value="NZ_CM001022.1"/>
</dbReference>
<proteinExistence type="predicted"/>
<keyword evidence="3" id="KW-1185">Reference proteome</keyword>
<evidence type="ECO:0000313" key="3">
    <source>
        <dbReference type="Proteomes" id="UP000005096"/>
    </source>
</evidence>
<dbReference type="Proteomes" id="UP000005096">
    <property type="component" value="Chromosome"/>
</dbReference>
<evidence type="ECO:0000256" key="1">
    <source>
        <dbReference type="ARBA" id="ARBA00022679"/>
    </source>
</evidence>
<dbReference type="AlphaFoldDB" id="E3CZZ6"/>
<keyword evidence="1" id="KW-0808">Transferase</keyword>
<dbReference type="InterPro" id="IPR003673">
    <property type="entry name" value="CoA-Trfase_fam_III"/>
</dbReference>
<dbReference type="InterPro" id="IPR023606">
    <property type="entry name" value="CoA-Trfase_III_dom_1_sf"/>
</dbReference>
<accession>E3CZZ6</accession>
<dbReference type="SUPFAM" id="SSF89796">
    <property type="entry name" value="CoA-transferase family III (CaiB/BaiF)"/>
    <property type="match status" value="1"/>
</dbReference>
<dbReference type="InterPro" id="IPR044855">
    <property type="entry name" value="CoA-Trfase_III_dom3_sf"/>
</dbReference>
<dbReference type="GO" id="GO:0008410">
    <property type="term" value="F:CoA-transferase activity"/>
    <property type="evidence" value="ECO:0007669"/>
    <property type="project" value="TreeGrafter"/>
</dbReference>
<reference evidence="2 3" key="1">
    <citation type="journal article" date="2010" name="Stand. Genomic Sci.">
        <title>Non-contiguous finished genome sequence of Aminomonas paucivorans type strain (GLU-3).</title>
        <authorList>
            <person name="Pitluck S."/>
            <person name="Yasawong M."/>
            <person name="Held B."/>
            <person name="Lapidus A."/>
            <person name="Nolan M."/>
            <person name="Copeland A."/>
            <person name="Lucas S."/>
            <person name="Del Rio T.G."/>
            <person name="Tice H."/>
            <person name="Cheng J.F."/>
            <person name="Chertkov O."/>
            <person name="Goodwin L."/>
            <person name="Tapia R."/>
            <person name="Han C."/>
            <person name="Liolios K."/>
            <person name="Ivanova N."/>
            <person name="Mavromatis K."/>
            <person name="Ovchinnikova G."/>
            <person name="Pati A."/>
            <person name="Chen A."/>
            <person name="Palaniappan K."/>
            <person name="Land M."/>
            <person name="Hauser L."/>
            <person name="Chang Y.J."/>
            <person name="Jeffries C.D."/>
            <person name="Pukall R."/>
            <person name="Spring S."/>
            <person name="Rohde M."/>
            <person name="Sikorski J."/>
            <person name="Goker M."/>
            <person name="Woyke T."/>
            <person name="Bristow J."/>
            <person name="Eisen J.A."/>
            <person name="Markowitz V."/>
            <person name="Hugenholtz P."/>
            <person name="Kyrpides N.C."/>
            <person name="Klenk H.P."/>
        </authorList>
    </citation>
    <scope>NUCLEOTIDE SEQUENCE [LARGE SCALE GENOMIC DNA]</scope>
    <source>
        <strain evidence="2 3">DSM 12260</strain>
    </source>
</reference>